<dbReference type="SUPFAM" id="SSF53756">
    <property type="entry name" value="UDP-Glycosyltransferase/glycogen phosphorylase"/>
    <property type="match status" value="1"/>
</dbReference>
<dbReference type="Pfam" id="PF00534">
    <property type="entry name" value="Glycos_transf_1"/>
    <property type="match status" value="1"/>
</dbReference>
<dbReference type="EMBL" id="CP073581">
    <property type="protein sequence ID" value="QUJ77087.1"/>
    <property type="molecule type" value="Genomic_DNA"/>
</dbReference>
<dbReference type="PANTHER" id="PTHR12526">
    <property type="entry name" value="GLYCOSYLTRANSFERASE"/>
    <property type="match status" value="1"/>
</dbReference>
<keyword evidence="2" id="KW-0328">Glycosyltransferase</keyword>
<evidence type="ECO:0000313" key="3">
    <source>
        <dbReference type="Proteomes" id="UP000683291"/>
    </source>
</evidence>
<dbReference type="InterPro" id="IPR001296">
    <property type="entry name" value="Glyco_trans_1"/>
</dbReference>
<keyword evidence="3" id="KW-1185">Reference proteome</keyword>
<dbReference type="KEGG" id="sual:KDD17_03400"/>
<dbReference type="RefSeq" id="WP_212705282.1">
    <property type="nucleotide sequence ID" value="NZ_CP073581.1"/>
</dbReference>
<dbReference type="PANTHER" id="PTHR12526:SF634">
    <property type="entry name" value="BLL3361 PROTEIN"/>
    <property type="match status" value="1"/>
</dbReference>
<dbReference type="GO" id="GO:0016757">
    <property type="term" value="F:glycosyltransferase activity"/>
    <property type="evidence" value="ECO:0007669"/>
    <property type="project" value="UniProtKB-KW"/>
</dbReference>
<reference evidence="2" key="1">
    <citation type="submission" date="2021-04" db="EMBL/GenBank/DDBJ databases">
        <title>Complete genome sequence for Sulfitobacter sp. strain JK7-1.</title>
        <authorList>
            <person name="Park S.-J."/>
        </authorList>
    </citation>
    <scope>NUCLEOTIDE SEQUENCE</scope>
    <source>
        <strain evidence="2">JK7-1</strain>
    </source>
</reference>
<evidence type="ECO:0000313" key="2">
    <source>
        <dbReference type="EMBL" id="QUJ77087.1"/>
    </source>
</evidence>
<dbReference type="Proteomes" id="UP000683291">
    <property type="component" value="Chromosome 1"/>
</dbReference>
<proteinExistence type="predicted"/>
<dbReference type="Gene3D" id="3.40.50.2000">
    <property type="entry name" value="Glycogen Phosphorylase B"/>
    <property type="match status" value="1"/>
</dbReference>
<accession>A0A975PMR6</accession>
<name>A0A975PMR6_9RHOB</name>
<evidence type="ECO:0000259" key="1">
    <source>
        <dbReference type="Pfam" id="PF00534"/>
    </source>
</evidence>
<gene>
    <name evidence="2" type="ORF">KDD17_03400</name>
</gene>
<sequence length="472" mass="51887">MIPVYSLFERIGLGGGGKVRAVIARMNALAEDPAFDPVLLALEHGPRQRLNFATLRARGVLHPRVRFESLPDACLPAARAAGVRVEDTAVPFDDKRMQGRKITYTQAGQTVMTDRIRDSPVGTLTRRSIACDDGTHLVHLRDGLAEQRLRRYGDGTVEVTDYAEGLPIRWLKTHEDRFAVARNLVTGQICRMPRIFMRNVFKLVDWTERVVFFDGITSAYLADSAKRRALFLHADHRGPDGRIVPRSRFLIENFQGEMILTSTQVHKRRLEADLTPAAPLRVVPHFCEAAATAPLPRRDLVTVSRLDLAGKPIDESIAAFAAIMEAFPQVDYVIYGEGTGRAALERQIADLGCGSRIRLAGYTDTPEAVFRGALAAVYPTLTEGFGLAILEALAAGCPVISNDVDYGPREMIVPGHNGELVPPGDIPALSDALARVLRAPERYGAATQDGLERYGRAAYIANYAQVVRDLAR</sequence>
<feature type="domain" description="Glycosyl transferase family 1" evidence="1">
    <location>
        <begin position="297"/>
        <end position="443"/>
    </location>
</feature>
<keyword evidence="2" id="KW-0808">Transferase</keyword>
<protein>
    <submittedName>
        <fullName evidence="2">Glycosyltransferase</fullName>
        <ecNumber evidence="2">2.4.-.-</ecNumber>
    </submittedName>
</protein>
<dbReference type="EC" id="2.4.-.-" evidence="2"/>
<organism evidence="2 3">
    <name type="scientific">Sulfitobacter albidus</name>
    <dbReference type="NCBI Taxonomy" id="2829501"/>
    <lineage>
        <taxon>Bacteria</taxon>
        <taxon>Pseudomonadati</taxon>
        <taxon>Pseudomonadota</taxon>
        <taxon>Alphaproteobacteria</taxon>
        <taxon>Rhodobacterales</taxon>
        <taxon>Roseobacteraceae</taxon>
        <taxon>Sulfitobacter</taxon>
    </lineage>
</organism>
<dbReference type="AlphaFoldDB" id="A0A975PMR6"/>